<keyword evidence="3" id="KW-0812">Transmembrane</keyword>
<dbReference type="AlphaFoldDB" id="A0A0R2DIM8"/>
<evidence type="ECO:0000256" key="2">
    <source>
        <dbReference type="ARBA" id="ARBA00023287"/>
    </source>
</evidence>
<dbReference type="STRING" id="1423744.FC86_GL000630"/>
<keyword evidence="5" id="KW-1185">Reference proteome</keyword>
<evidence type="ECO:0000256" key="3">
    <source>
        <dbReference type="SAM" id="Phobius"/>
    </source>
</evidence>
<dbReference type="InterPro" id="IPR045584">
    <property type="entry name" value="Pilin-like"/>
</dbReference>
<feature type="transmembrane region" description="Helical" evidence="3">
    <location>
        <begin position="7"/>
        <end position="28"/>
    </location>
</feature>
<evidence type="ECO:0000256" key="1">
    <source>
        <dbReference type="ARBA" id="ARBA00004241"/>
    </source>
</evidence>
<comment type="caution">
    <text evidence="4">The sequence shown here is derived from an EMBL/GenBank/DDBJ whole genome shotgun (WGS) entry which is preliminary data.</text>
</comment>
<dbReference type="GO" id="GO:0030420">
    <property type="term" value="P:establishment of competence for transformation"/>
    <property type="evidence" value="ECO:0007669"/>
    <property type="project" value="UniProtKB-KW"/>
</dbReference>
<proteinExistence type="predicted"/>
<name>A0A0R2DIM8_9LACO</name>
<evidence type="ECO:0000313" key="5">
    <source>
        <dbReference type="Proteomes" id="UP000051378"/>
    </source>
</evidence>
<dbReference type="PATRIC" id="fig|1423744.4.peg.648"/>
<organism evidence="4 5">
    <name type="scientific">Holzapfeliella floricola DSM 23037 = JCM 16512</name>
    <dbReference type="NCBI Taxonomy" id="1423744"/>
    <lineage>
        <taxon>Bacteria</taxon>
        <taxon>Bacillati</taxon>
        <taxon>Bacillota</taxon>
        <taxon>Bacilli</taxon>
        <taxon>Lactobacillales</taxon>
        <taxon>Lactobacillaceae</taxon>
        <taxon>Holzapfeliella</taxon>
    </lineage>
</organism>
<dbReference type="EMBL" id="AYZL01000020">
    <property type="protein sequence ID" value="KRN03526.1"/>
    <property type="molecule type" value="Genomic_DNA"/>
</dbReference>
<dbReference type="Gene3D" id="3.30.700.10">
    <property type="entry name" value="Glycoprotein, Type 4 Pilin"/>
    <property type="match status" value="1"/>
</dbReference>
<evidence type="ECO:0000313" key="4">
    <source>
        <dbReference type="EMBL" id="KRN03526.1"/>
    </source>
</evidence>
<dbReference type="Proteomes" id="UP000051378">
    <property type="component" value="Unassembled WGS sequence"/>
</dbReference>
<gene>
    <name evidence="4" type="ORF">FC86_GL000630</name>
</gene>
<evidence type="ECO:0008006" key="6">
    <source>
        <dbReference type="Google" id="ProtNLM"/>
    </source>
</evidence>
<dbReference type="RefSeq" id="WP_056974849.1">
    <property type="nucleotide sequence ID" value="NZ_AYZL01000020.1"/>
</dbReference>
<dbReference type="SUPFAM" id="SSF54523">
    <property type="entry name" value="Pili subunits"/>
    <property type="match status" value="1"/>
</dbReference>
<dbReference type="InterPro" id="IPR012902">
    <property type="entry name" value="N_methyl_site"/>
</dbReference>
<accession>A0A0R2DIM8</accession>
<dbReference type="NCBIfam" id="TIGR02532">
    <property type="entry name" value="IV_pilin_GFxxxE"/>
    <property type="match status" value="1"/>
</dbReference>
<keyword evidence="3" id="KW-0472">Membrane</keyword>
<comment type="subcellular location">
    <subcellularLocation>
        <location evidence="1">Cell surface</location>
    </subcellularLocation>
</comment>
<dbReference type="GO" id="GO:0009986">
    <property type="term" value="C:cell surface"/>
    <property type="evidence" value="ECO:0007669"/>
    <property type="project" value="UniProtKB-SubCell"/>
</dbReference>
<dbReference type="Pfam" id="PF07963">
    <property type="entry name" value="N_methyl"/>
    <property type="match status" value="1"/>
</dbReference>
<reference evidence="4 5" key="1">
    <citation type="journal article" date="2015" name="Genome Announc.">
        <title>Expanding the biotechnology potential of lactobacilli through comparative genomics of 213 strains and associated genera.</title>
        <authorList>
            <person name="Sun Z."/>
            <person name="Harris H.M."/>
            <person name="McCann A."/>
            <person name="Guo C."/>
            <person name="Argimon S."/>
            <person name="Zhang W."/>
            <person name="Yang X."/>
            <person name="Jeffery I.B."/>
            <person name="Cooney J.C."/>
            <person name="Kagawa T.F."/>
            <person name="Liu W."/>
            <person name="Song Y."/>
            <person name="Salvetti E."/>
            <person name="Wrobel A."/>
            <person name="Rasinkangas P."/>
            <person name="Parkhill J."/>
            <person name="Rea M.C."/>
            <person name="O'Sullivan O."/>
            <person name="Ritari J."/>
            <person name="Douillard F.P."/>
            <person name="Paul Ross R."/>
            <person name="Yang R."/>
            <person name="Briner A.E."/>
            <person name="Felis G.E."/>
            <person name="de Vos W.M."/>
            <person name="Barrangou R."/>
            <person name="Klaenhammer T.R."/>
            <person name="Caufield P.W."/>
            <person name="Cui Y."/>
            <person name="Zhang H."/>
            <person name="O'Toole P.W."/>
        </authorList>
    </citation>
    <scope>NUCLEOTIDE SEQUENCE [LARGE SCALE GENOMIC DNA]</scope>
    <source>
        <strain evidence="4 5">DSM 23037</strain>
    </source>
</reference>
<keyword evidence="2" id="KW-0178">Competence</keyword>
<keyword evidence="3" id="KW-1133">Transmembrane helix</keyword>
<protein>
    <recommendedName>
        <fullName evidence="6">Prepilin-type N-terminal cleavage/methylation domain-containing protein</fullName>
    </recommendedName>
</protein>
<sequence length="95" mass="10917">MKKKTKGFTLIEMCLVIAIIAILILLIVPNITQQKQKAEQKIEEAFQTTLQTQLELQNKSIINLSELELSPTQKEKAKDYEVFEGMVRKRVKGQN</sequence>